<evidence type="ECO:0000313" key="2">
    <source>
        <dbReference type="Proteomes" id="UP000729402"/>
    </source>
</evidence>
<dbReference type="AlphaFoldDB" id="A0A8J5WGA7"/>
<name>A0A8J5WGA7_ZIZPA</name>
<protein>
    <submittedName>
        <fullName evidence="1">Uncharacterized protein</fullName>
    </submittedName>
</protein>
<gene>
    <name evidence="1" type="ORF">GUJ93_ZPchr0010g8198</name>
</gene>
<dbReference type="OrthoDB" id="10571379at2759"/>
<comment type="caution">
    <text evidence="1">The sequence shown here is derived from an EMBL/GenBank/DDBJ whole genome shotgun (WGS) entry which is preliminary data.</text>
</comment>
<dbReference type="EMBL" id="JAAALK010000082">
    <property type="protein sequence ID" value="KAG8087827.1"/>
    <property type="molecule type" value="Genomic_DNA"/>
</dbReference>
<sequence length="203" mass="22825">MTVKQNKGGYERLEVEYGLQWLKLLRHIISPPVRPQVQGANMVCSRHARAPLWVACRVARAVVFRRRLPLLQLRRQALPPGIAPRPLHGAGLHWVPLGARPRCCWSPGTLVAPLASPSLAQTRWWLELEDDEQCAQDYTGVVAALYSRAALLRARRFRHDRGLRAASGPGDALRSCDVRLCPTAIRTARRHTNNLDPILLQMC</sequence>
<evidence type="ECO:0000313" key="1">
    <source>
        <dbReference type="EMBL" id="KAG8087827.1"/>
    </source>
</evidence>
<reference evidence="1" key="1">
    <citation type="journal article" date="2021" name="bioRxiv">
        <title>Whole Genome Assembly and Annotation of Northern Wild Rice, Zizania palustris L., Supports a Whole Genome Duplication in the Zizania Genus.</title>
        <authorList>
            <person name="Haas M."/>
            <person name="Kono T."/>
            <person name="Macchietto M."/>
            <person name="Millas R."/>
            <person name="McGilp L."/>
            <person name="Shao M."/>
            <person name="Duquette J."/>
            <person name="Hirsch C.N."/>
            <person name="Kimball J."/>
        </authorList>
    </citation>
    <scope>NUCLEOTIDE SEQUENCE</scope>
    <source>
        <tissue evidence="1">Fresh leaf tissue</tissue>
    </source>
</reference>
<dbReference type="Proteomes" id="UP000729402">
    <property type="component" value="Unassembled WGS sequence"/>
</dbReference>
<organism evidence="1 2">
    <name type="scientific">Zizania palustris</name>
    <name type="common">Northern wild rice</name>
    <dbReference type="NCBI Taxonomy" id="103762"/>
    <lineage>
        <taxon>Eukaryota</taxon>
        <taxon>Viridiplantae</taxon>
        <taxon>Streptophyta</taxon>
        <taxon>Embryophyta</taxon>
        <taxon>Tracheophyta</taxon>
        <taxon>Spermatophyta</taxon>
        <taxon>Magnoliopsida</taxon>
        <taxon>Liliopsida</taxon>
        <taxon>Poales</taxon>
        <taxon>Poaceae</taxon>
        <taxon>BOP clade</taxon>
        <taxon>Oryzoideae</taxon>
        <taxon>Oryzeae</taxon>
        <taxon>Zizaniinae</taxon>
        <taxon>Zizania</taxon>
    </lineage>
</organism>
<accession>A0A8J5WGA7</accession>
<keyword evidence="2" id="KW-1185">Reference proteome</keyword>
<proteinExistence type="predicted"/>
<reference evidence="1" key="2">
    <citation type="submission" date="2021-02" db="EMBL/GenBank/DDBJ databases">
        <authorList>
            <person name="Kimball J.A."/>
            <person name="Haas M.W."/>
            <person name="Macchietto M."/>
            <person name="Kono T."/>
            <person name="Duquette J."/>
            <person name="Shao M."/>
        </authorList>
    </citation>
    <scope>NUCLEOTIDE SEQUENCE</scope>
    <source>
        <tissue evidence="1">Fresh leaf tissue</tissue>
    </source>
</reference>